<proteinExistence type="predicted"/>
<accession>A0A5E4Q7P7</accession>
<sequence length="71" mass="8306">MNLESWLISFGFPTIHPLGRSTLPVVMNPRRLEKETQAREAEEVRKLDIELLYQRAIGAEEHRREVSITFV</sequence>
<dbReference type="Proteomes" id="UP000324832">
    <property type="component" value="Unassembled WGS sequence"/>
</dbReference>
<evidence type="ECO:0000313" key="1">
    <source>
        <dbReference type="EMBL" id="VVC93760.1"/>
    </source>
</evidence>
<dbReference type="AlphaFoldDB" id="A0A5E4Q7P7"/>
<protein>
    <submittedName>
        <fullName evidence="1">Uncharacterized protein</fullName>
    </submittedName>
</protein>
<gene>
    <name evidence="1" type="ORF">LSINAPIS_LOCUS5883</name>
</gene>
<organism evidence="1 2">
    <name type="scientific">Leptidea sinapis</name>
    <dbReference type="NCBI Taxonomy" id="189913"/>
    <lineage>
        <taxon>Eukaryota</taxon>
        <taxon>Metazoa</taxon>
        <taxon>Ecdysozoa</taxon>
        <taxon>Arthropoda</taxon>
        <taxon>Hexapoda</taxon>
        <taxon>Insecta</taxon>
        <taxon>Pterygota</taxon>
        <taxon>Neoptera</taxon>
        <taxon>Endopterygota</taxon>
        <taxon>Lepidoptera</taxon>
        <taxon>Glossata</taxon>
        <taxon>Ditrysia</taxon>
        <taxon>Papilionoidea</taxon>
        <taxon>Pieridae</taxon>
        <taxon>Dismorphiinae</taxon>
        <taxon>Leptidea</taxon>
    </lineage>
</organism>
<keyword evidence="2" id="KW-1185">Reference proteome</keyword>
<dbReference type="EMBL" id="FZQP02001770">
    <property type="protein sequence ID" value="VVC93760.1"/>
    <property type="molecule type" value="Genomic_DNA"/>
</dbReference>
<evidence type="ECO:0000313" key="2">
    <source>
        <dbReference type="Proteomes" id="UP000324832"/>
    </source>
</evidence>
<name>A0A5E4Q7P7_9NEOP</name>
<reference evidence="1 2" key="1">
    <citation type="submission" date="2017-07" db="EMBL/GenBank/DDBJ databases">
        <authorList>
            <person name="Talla V."/>
            <person name="Backstrom N."/>
        </authorList>
    </citation>
    <scope>NUCLEOTIDE SEQUENCE [LARGE SCALE GENOMIC DNA]</scope>
</reference>